<evidence type="ECO:0000313" key="1">
    <source>
        <dbReference type="EMBL" id="MUL36830.1"/>
    </source>
</evidence>
<proteinExistence type="predicted"/>
<evidence type="ECO:0000313" key="2">
    <source>
        <dbReference type="Proteomes" id="UP000441797"/>
    </source>
</evidence>
<keyword evidence="2" id="KW-1185">Reference proteome</keyword>
<name>A0A6N8FUM6_9CHRO</name>
<dbReference type="Proteomes" id="UP000441797">
    <property type="component" value="Unassembled WGS sequence"/>
</dbReference>
<sequence>MHAVLLFATIDLPNYQLWDFAGVDGLQFAKILVGDAAGKLAPFQSLEATVADYPCSLLWLCENNFRLGIQGNFAIQAPAKMRVWVKRCETIKAIALPHSFKLKLRQIATTKPPHRLQGLTLNCAVPARINSISVLIWHHSPLGKAILELHTAARDAPVIRAKLVNSEKG</sequence>
<comment type="caution">
    <text evidence="1">The sequence shown here is derived from an EMBL/GenBank/DDBJ whole genome shotgun (WGS) entry which is preliminary data.</text>
</comment>
<reference evidence="1 2" key="1">
    <citation type="journal article" date="2019" name="Front. Microbiol.">
        <title>Genomic Features for Desiccation Tolerance and Sugar Biosynthesis in the Extremophile Gloeocapsopsis sp. UTEX B3054.</title>
        <authorList>
            <person name="Urrejola C."/>
            <person name="Alcorta J."/>
            <person name="Salas L."/>
            <person name="Vasquez M."/>
            <person name="Polz M.F."/>
            <person name="Vicuna R."/>
            <person name="Diez B."/>
        </authorList>
    </citation>
    <scope>NUCLEOTIDE SEQUENCE [LARGE SCALE GENOMIC DNA]</scope>
    <source>
        <strain evidence="1 2">1H9</strain>
    </source>
</reference>
<protein>
    <submittedName>
        <fullName evidence="1">Uncharacterized protein</fullName>
    </submittedName>
</protein>
<dbReference type="AlphaFoldDB" id="A0A6N8FUM6"/>
<accession>A0A6N8FUM6</accession>
<dbReference type="EMBL" id="NAPY01000014">
    <property type="protein sequence ID" value="MUL36830.1"/>
    <property type="molecule type" value="Genomic_DNA"/>
</dbReference>
<organism evidence="1 2">
    <name type="scientific">Gloeocapsopsis dulcis AAB1 = 1H9</name>
    <dbReference type="NCBI Taxonomy" id="1433147"/>
    <lineage>
        <taxon>Bacteria</taxon>
        <taxon>Bacillati</taxon>
        <taxon>Cyanobacteriota</taxon>
        <taxon>Cyanophyceae</taxon>
        <taxon>Oscillatoriophycideae</taxon>
        <taxon>Chroococcales</taxon>
        <taxon>Chroococcaceae</taxon>
        <taxon>Gloeocapsopsis</taxon>
        <taxon>Gloeocapsopsis dulcis</taxon>
    </lineage>
</organism>
<gene>
    <name evidence="1" type="ORF">BWI75_10845</name>
</gene>